<reference evidence="2" key="1">
    <citation type="submission" date="2020-02" db="EMBL/GenBank/DDBJ databases">
        <authorList>
            <person name="Palmer J.M."/>
        </authorList>
    </citation>
    <scope>NUCLEOTIDE SEQUENCE</scope>
    <source>
        <strain evidence="2">EPUS1.4</strain>
        <tissue evidence="2">Thallus</tissue>
    </source>
</reference>
<gene>
    <name evidence="2" type="ORF">GJ744_002527</name>
</gene>
<protein>
    <recommendedName>
        <fullName evidence="4">Prolyl 4-hydroxylase alpha subunit Fe(2+) 2OG dioxygenase domain-containing protein</fullName>
    </recommendedName>
</protein>
<evidence type="ECO:0000313" key="3">
    <source>
        <dbReference type="Proteomes" id="UP000606974"/>
    </source>
</evidence>
<dbReference type="Gene3D" id="2.60.120.620">
    <property type="entry name" value="q2cbj1_9rhob like domain"/>
    <property type="match status" value="1"/>
</dbReference>
<dbReference type="PANTHER" id="PTHR33099">
    <property type="entry name" value="FE2OG DIOXYGENASE DOMAIN-CONTAINING PROTEIN"/>
    <property type="match status" value="1"/>
</dbReference>
<feature type="compositionally biased region" description="Acidic residues" evidence="1">
    <location>
        <begin position="179"/>
        <end position="193"/>
    </location>
</feature>
<name>A0A8H7AA73_9EURO</name>
<dbReference type="PANTHER" id="PTHR33099:SF7">
    <property type="entry name" value="MYND-TYPE DOMAIN-CONTAINING PROTEIN"/>
    <property type="match status" value="1"/>
</dbReference>
<comment type="caution">
    <text evidence="2">The sequence shown here is derived from an EMBL/GenBank/DDBJ whole genome shotgun (WGS) entry which is preliminary data.</text>
</comment>
<dbReference type="Proteomes" id="UP000606974">
    <property type="component" value="Unassembled WGS sequence"/>
</dbReference>
<sequence length="405" mass="45531">MFGTLMICMPSQHTGGEIHLSHEGKRQIISTPESSDFEYSYAAWYSDVTHEVKPVTGGYRLVLIYNLVQTSSGPIATASASTDSKSRLKSVLSQWSAVCNQENPDIPRMLAYKLSYKYSKSSLSFEALKGSDHVKFRHLLEACNDQNFLVYLAHIEKEVSGGCDESEYWEYGGGGYYGYDEESDDEDTEEEDPEYRTKASIKDKKDLGDCHEIIDIVDSSIQLTRVIDRNRKEVAKAVDFDIEDIAQGDIFQRAPDEEDFTGYTGNEGVSTTHFYHDTVVLLLPQTCHLDLMYKAVKRDPDRILSWMKRLREDHVTTSDASKRLELERLCHLVLEQERKTSSERYSYVRGYNDSTEIMEGVASAALKLDNVPPLEEALGLQGGEPSVEMFGMIGGGPSRGLDSTP</sequence>
<evidence type="ECO:0000256" key="1">
    <source>
        <dbReference type="SAM" id="MobiDB-lite"/>
    </source>
</evidence>
<keyword evidence="3" id="KW-1185">Reference proteome</keyword>
<organism evidence="2 3">
    <name type="scientific">Endocarpon pusillum</name>
    <dbReference type="NCBI Taxonomy" id="364733"/>
    <lineage>
        <taxon>Eukaryota</taxon>
        <taxon>Fungi</taxon>
        <taxon>Dikarya</taxon>
        <taxon>Ascomycota</taxon>
        <taxon>Pezizomycotina</taxon>
        <taxon>Eurotiomycetes</taxon>
        <taxon>Chaetothyriomycetidae</taxon>
        <taxon>Verrucariales</taxon>
        <taxon>Verrucariaceae</taxon>
        <taxon>Endocarpon</taxon>
    </lineage>
</organism>
<feature type="region of interest" description="Disordered" evidence="1">
    <location>
        <begin position="179"/>
        <end position="198"/>
    </location>
</feature>
<dbReference type="OrthoDB" id="4157600at2759"/>
<dbReference type="EMBL" id="JAACFV010000143">
    <property type="protein sequence ID" value="KAF7504269.1"/>
    <property type="molecule type" value="Genomic_DNA"/>
</dbReference>
<dbReference type="AlphaFoldDB" id="A0A8H7AA73"/>
<evidence type="ECO:0000313" key="2">
    <source>
        <dbReference type="EMBL" id="KAF7504269.1"/>
    </source>
</evidence>
<evidence type="ECO:0008006" key="4">
    <source>
        <dbReference type="Google" id="ProtNLM"/>
    </source>
</evidence>
<accession>A0A8H7AA73</accession>
<proteinExistence type="predicted"/>